<dbReference type="RefSeq" id="XP_007827550.1">
    <property type="nucleotide sequence ID" value="XM_007829359.1"/>
</dbReference>
<dbReference type="InterPro" id="IPR003663">
    <property type="entry name" value="Sugar/inositol_transpt"/>
</dbReference>
<feature type="transmembrane region" description="Helical" evidence="8">
    <location>
        <begin position="336"/>
        <end position="357"/>
    </location>
</feature>
<evidence type="ECO:0000259" key="9">
    <source>
        <dbReference type="PROSITE" id="PS50850"/>
    </source>
</evidence>
<evidence type="ECO:0000256" key="5">
    <source>
        <dbReference type="ARBA" id="ARBA00022989"/>
    </source>
</evidence>
<evidence type="ECO:0000256" key="1">
    <source>
        <dbReference type="ARBA" id="ARBA00004141"/>
    </source>
</evidence>
<dbReference type="InterPro" id="IPR050360">
    <property type="entry name" value="MFS_Sugar_Transporters"/>
</dbReference>
<keyword evidence="11" id="KW-1185">Reference proteome</keyword>
<dbReference type="SUPFAM" id="SSF103473">
    <property type="entry name" value="MFS general substrate transporter"/>
    <property type="match status" value="1"/>
</dbReference>
<dbReference type="InterPro" id="IPR020846">
    <property type="entry name" value="MFS_dom"/>
</dbReference>
<dbReference type="Gene3D" id="1.20.1250.20">
    <property type="entry name" value="MFS general substrate transporter like domains"/>
    <property type="match status" value="1"/>
</dbReference>
<evidence type="ECO:0000256" key="3">
    <source>
        <dbReference type="ARBA" id="ARBA00022448"/>
    </source>
</evidence>
<gene>
    <name evidence="10" type="ORF">PFICI_00778</name>
</gene>
<dbReference type="GO" id="GO:0005351">
    <property type="term" value="F:carbohydrate:proton symporter activity"/>
    <property type="evidence" value="ECO:0007669"/>
    <property type="project" value="TreeGrafter"/>
</dbReference>
<feature type="domain" description="Major facilitator superfamily (MFS) profile" evidence="9">
    <location>
        <begin position="48"/>
        <end position="486"/>
    </location>
</feature>
<feature type="transmembrane region" description="Helical" evidence="8">
    <location>
        <begin position="391"/>
        <end position="411"/>
    </location>
</feature>
<feature type="transmembrane region" description="Helical" evidence="8">
    <location>
        <begin position="153"/>
        <end position="170"/>
    </location>
</feature>
<dbReference type="GO" id="GO:0016020">
    <property type="term" value="C:membrane"/>
    <property type="evidence" value="ECO:0007669"/>
    <property type="project" value="UniProtKB-SubCell"/>
</dbReference>
<keyword evidence="6 8" id="KW-0472">Membrane</keyword>
<dbReference type="eggNOG" id="KOG0254">
    <property type="taxonomic scope" value="Eukaryota"/>
</dbReference>
<evidence type="ECO:0000313" key="10">
    <source>
        <dbReference type="EMBL" id="ETS86950.1"/>
    </source>
</evidence>
<proteinExistence type="inferred from homology"/>
<keyword evidence="3 7" id="KW-0813">Transport</keyword>
<dbReference type="InterPro" id="IPR005828">
    <property type="entry name" value="MFS_sugar_transport-like"/>
</dbReference>
<keyword evidence="5 8" id="KW-1133">Transmembrane helix</keyword>
<feature type="transmembrane region" description="Helical" evidence="8">
    <location>
        <begin position="464"/>
        <end position="482"/>
    </location>
</feature>
<evidence type="ECO:0000256" key="8">
    <source>
        <dbReference type="SAM" id="Phobius"/>
    </source>
</evidence>
<dbReference type="Proteomes" id="UP000030651">
    <property type="component" value="Unassembled WGS sequence"/>
</dbReference>
<dbReference type="InterPro" id="IPR036259">
    <property type="entry name" value="MFS_trans_sf"/>
</dbReference>
<dbReference type="FunFam" id="1.20.1250.20:FF:000078">
    <property type="entry name" value="MFS maltose transporter, putative"/>
    <property type="match status" value="1"/>
</dbReference>
<dbReference type="PROSITE" id="PS50850">
    <property type="entry name" value="MFS"/>
    <property type="match status" value="1"/>
</dbReference>
<comment type="similarity">
    <text evidence="2 7">Belongs to the major facilitator superfamily. Sugar transporter (TC 2.A.1.1) family.</text>
</comment>
<feature type="transmembrane region" description="Helical" evidence="8">
    <location>
        <begin position="127"/>
        <end position="147"/>
    </location>
</feature>
<comment type="subcellular location">
    <subcellularLocation>
        <location evidence="1">Membrane</location>
        <topology evidence="1">Multi-pass membrane protein</topology>
    </subcellularLocation>
</comment>
<feature type="transmembrane region" description="Helical" evidence="8">
    <location>
        <begin position="301"/>
        <end position="324"/>
    </location>
</feature>
<reference evidence="11" key="1">
    <citation type="journal article" date="2015" name="BMC Genomics">
        <title>Genomic and transcriptomic analysis of the endophytic fungus Pestalotiopsis fici reveals its lifestyle and high potential for synthesis of natural products.</title>
        <authorList>
            <person name="Wang X."/>
            <person name="Zhang X."/>
            <person name="Liu L."/>
            <person name="Xiang M."/>
            <person name="Wang W."/>
            <person name="Sun X."/>
            <person name="Che Y."/>
            <person name="Guo L."/>
            <person name="Liu G."/>
            <person name="Guo L."/>
            <person name="Wang C."/>
            <person name="Yin W.B."/>
            <person name="Stadler M."/>
            <person name="Zhang X."/>
            <person name="Liu X."/>
        </authorList>
    </citation>
    <scope>NUCLEOTIDE SEQUENCE [LARGE SCALE GENOMIC DNA]</scope>
    <source>
        <strain evidence="11">W106-1 / CGMCC3.15140</strain>
    </source>
</reference>
<feature type="transmembrane region" description="Helical" evidence="8">
    <location>
        <begin position="432"/>
        <end position="452"/>
    </location>
</feature>
<dbReference type="KEGG" id="pfy:PFICI_00778"/>
<dbReference type="HOGENOM" id="CLU_001265_11_0_1"/>
<feature type="transmembrane region" description="Helical" evidence="8">
    <location>
        <begin position="364"/>
        <end position="385"/>
    </location>
</feature>
<protein>
    <recommendedName>
        <fullName evidence="9">Major facilitator superfamily (MFS) profile domain-containing protein</fullName>
    </recommendedName>
</protein>
<evidence type="ECO:0000256" key="7">
    <source>
        <dbReference type="RuleBase" id="RU003346"/>
    </source>
</evidence>
<evidence type="ECO:0000256" key="4">
    <source>
        <dbReference type="ARBA" id="ARBA00022692"/>
    </source>
</evidence>
<accession>W3XLU5</accession>
<keyword evidence="4 8" id="KW-0812">Transmembrane</keyword>
<dbReference type="PANTHER" id="PTHR48022:SF41">
    <property type="entry name" value="MAJOR FACILITATOR SUPERFAMILY (MFS) PROFILE DOMAIN-CONTAINING PROTEIN"/>
    <property type="match status" value="1"/>
</dbReference>
<dbReference type="InterPro" id="IPR005829">
    <property type="entry name" value="Sugar_transporter_CS"/>
</dbReference>
<dbReference type="NCBIfam" id="TIGR00879">
    <property type="entry name" value="SP"/>
    <property type="match status" value="1"/>
</dbReference>
<dbReference type="Pfam" id="PF00083">
    <property type="entry name" value="Sugar_tr"/>
    <property type="match status" value="1"/>
</dbReference>
<evidence type="ECO:0000313" key="11">
    <source>
        <dbReference type="Proteomes" id="UP000030651"/>
    </source>
</evidence>
<feature type="transmembrane region" description="Helical" evidence="8">
    <location>
        <begin position="95"/>
        <end position="115"/>
    </location>
</feature>
<feature type="transmembrane region" description="Helical" evidence="8">
    <location>
        <begin position="50"/>
        <end position="75"/>
    </location>
</feature>
<sequence>MSKHEEAAANVVQIHKPNAFHDEDVIEGVDRELSPFQCLKQNPKIVAWSLFANIGSCLVGYENLVLSVCLAMPAFQMTFAEEVNGALTIPAYWQSAWNACYNVGMMIGSLFAGWIQDRVGRKKVMAGAIVLACAGIAVAFIASTSAVYLGSKIITGIAVGMMQTVTQTYVSEIAPLPMRGIALSMNIIMMNLGMLIAISSTFSRVAIIDPMAYKVLFAAGWAFPGVLALGLPFLPESPYWLVMKNRRDEAIISLKKLSGSHEDIAARTHQIEATIEHEREVESTATYIECFRGTNLRRTMIILICMYMPQVAGAVLSSNAPYFLNQTGLDSHMVLLLTQVGIAMGVVSASLNVFLMMKFSRRTLMFFGVGLCATMYFIMGVGAVVPRSNSSLLAIGVALQFTSITYGPAIGSSMAVAGEISATRLRAKSIGIGYTWSCICSIVWTIVLPYLFNTDEANLGGNLGWIFCGMALIMGVLLFFFVPETNGRSFDELDILFERKVPARAFRNYDLTQPAQP</sequence>
<evidence type="ECO:0000256" key="2">
    <source>
        <dbReference type="ARBA" id="ARBA00010992"/>
    </source>
</evidence>
<dbReference type="EMBL" id="KI912109">
    <property type="protein sequence ID" value="ETS86950.1"/>
    <property type="molecule type" value="Genomic_DNA"/>
</dbReference>
<evidence type="ECO:0000256" key="6">
    <source>
        <dbReference type="ARBA" id="ARBA00023136"/>
    </source>
</evidence>
<dbReference type="InParanoid" id="W3XLU5"/>
<organism evidence="10 11">
    <name type="scientific">Pestalotiopsis fici (strain W106-1 / CGMCC3.15140)</name>
    <dbReference type="NCBI Taxonomy" id="1229662"/>
    <lineage>
        <taxon>Eukaryota</taxon>
        <taxon>Fungi</taxon>
        <taxon>Dikarya</taxon>
        <taxon>Ascomycota</taxon>
        <taxon>Pezizomycotina</taxon>
        <taxon>Sordariomycetes</taxon>
        <taxon>Xylariomycetidae</taxon>
        <taxon>Amphisphaeriales</taxon>
        <taxon>Sporocadaceae</taxon>
        <taxon>Pestalotiopsis</taxon>
    </lineage>
</organism>
<dbReference type="GeneID" id="19265791"/>
<feature type="transmembrane region" description="Helical" evidence="8">
    <location>
        <begin position="215"/>
        <end position="234"/>
    </location>
</feature>
<dbReference type="AlphaFoldDB" id="W3XLU5"/>
<dbReference type="PANTHER" id="PTHR48022">
    <property type="entry name" value="PLASTIDIC GLUCOSE TRANSPORTER 4"/>
    <property type="match status" value="1"/>
</dbReference>
<dbReference type="PROSITE" id="PS00217">
    <property type="entry name" value="SUGAR_TRANSPORT_2"/>
    <property type="match status" value="1"/>
</dbReference>
<dbReference type="OrthoDB" id="6612291at2759"/>
<dbReference type="OMA" id="MYMPQIV"/>
<name>W3XLU5_PESFW</name>
<feature type="transmembrane region" description="Helical" evidence="8">
    <location>
        <begin position="182"/>
        <end position="203"/>
    </location>
</feature>